<dbReference type="EMBL" id="VGIY01000002">
    <property type="protein sequence ID" value="MBM3316252.1"/>
    <property type="molecule type" value="Genomic_DNA"/>
</dbReference>
<evidence type="ECO:0000313" key="12">
    <source>
        <dbReference type="Proteomes" id="UP000748308"/>
    </source>
</evidence>
<dbReference type="Proteomes" id="UP000748308">
    <property type="component" value="Unassembled WGS sequence"/>
</dbReference>
<sequence>MLMAGGAPADGAQGGGNPLSMLFFFVAIFLIFYLLIIRPQQKRAREHRQMIEGIQRGDRVVTVGGLIGNVDSTKEENGVQIVVLKIAENTKVEVARGNIQQVLVRQR</sequence>
<keyword evidence="6" id="KW-0653">Protein transport</keyword>
<evidence type="ECO:0000256" key="2">
    <source>
        <dbReference type="ARBA" id="ARBA00006742"/>
    </source>
</evidence>
<organism evidence="11 12">
    <name type="scientific">Eiseniibacteriota bacterium</name>
    <dbReference type="NCBI Taxonomy" id="2212470"/>
    <lineage>
        <taxon>Bacteria</taxon>
        <taxon>Candidatus Eiseniibacteriota</taxon>
    </lineage>
</organism>
<dbReference type="NCBIfam" id="TIGR00739">
    <property type="entry name" value="yajC"/>
    <property type="match status" value="1"/>
</dbReference>
<reference evidence="11" key="1">
    <citation type="submission" date="2019-03" db="EMBL/GenBank/DDBJ databases">
        <title>Lake Tanganyika Metagenome-Assembled Genomes (MAGs).</title>
        <authorList>
            <person name="Tran P."/>
        </authorList>
    </citation>
    <scope>NUCLEOTIDE SEQUENCE</scope>
    <source>
        <strain evidence="11">M_DeepCast_400m_m2_100</strain>
    </source>
</reference>
<keyword evidence="3" id="KW-0813">Transport</keyword>
<keyword evidence="7 10" id="KW-1133">Transmembrane helix</keyword>
<evidence type="ECO:0000256" key="6">
    <source>
        <dbReference type="ARBA" id="ARBA00022927"/>
    </source>
</evidence>
<dbReference type="PANTHER" id="PTHR33909:SF1">
    <property type="entry name" value="SEC TRANSLOCON ACCESSORY COMPLEX SUBUNIT YAJC"/>
    <property type="match status" value="1"/>
</dbReference>
<accession>A0A937X8T6</accession>
<evidence type="ECO:0000256" key="8">
    <source>
        <dbReference type="ARBA" id="ARBA00023010"/>
    </source>
</evidence>
<keyword evidence="9 10" id="KW-0472">Membrane</keyword>
<dbReference type="GO" id="GO:0015031">
    <property type="term" value="P:protein transport"/>
    <property type="evidence" value="ECO:0007669"/>
    <property type="project" value="UniProtKB-KW"/>
</dbReference>
<dbReference type="Pfam" id="PF02699">
    <property type="entry name" value="YajC"/>
    <property type="match status" value="1"/>
</dbReference>
<keyword evidence="4" id="KW-1003">Cell membrane</keyword>
<evidence type="ECO:0000256" key="10">
    <source>
        <dbReference type="SAM" id="Phobius"/>
    </source>
</evidence>
<evidence type="ECO:0000256" key="4">
    <source>
        <dbReference type="ARBA" id="ARBA00022475"/>
    </source>
</evidence>
<evidence type="ECO:0000256" key="5">
    <source>
        <dbReference type="ARBA" id="ARBA00022692"/>
    </source>
</evidence>
<comment type="similarity">
    <text evidence="2">Belongs to the YajC family.</text>
</comment>
<gene>
    <name evidence="11" type="primary">yajC</name>
    <name evidence="11" type="ORF">FJY75_00225</name>
</gene>
<dbReference type="PANTHER" id="PTHR33909">
    <property type="entry name" value="SEC TRANSLOCON ACCESSORY COMPLEX SUBUNIT YAJC"/>
    <property type="match status" value="1"/>
</dbReference>
<evidence type="ECO:0000256" key="1">
    <source>
        <dbReference type="ARBA" id="ARBA00004162"/>
    </source>
</evidence>
<keyword evidence="8" id="KW-0811">Translocation</keyword>
<comment type="caution">
    <text evidence="11">The sequence shown here is derived from an EMBL/GenBank/DDBJ whole genome shotgun (WGS) entry which is preliminary data.</text>
</comment>
<dbReference type="InterPro" id="IPR003849">
    <property type="entry name" value="Preprotein_translocase_YajC"/>
</dbReference>
<dbReference type="GO" id="GO:0005886">
    <property type="term" value="C:plasma membrane"/>
    <property type="evidence" value="ECO:0007669"/>
    <property type="project" value="UniProtKB-SubCell"/>
</dbReference>
<dbReference type="AlphaFoldDB" id="A0A937X8T6"/>
<dbReference type="PRINTS" id="PR01853">
    <property type="entry name" value="YAJCTRNLCASE"/>
</dbReference>
<evidence type="ECO:0000256" key="7">
    <source>
        <dbReference type="ARBA" id="ARBA00022989"/>
    </source>
</evidence>
<name>A0A937X8T6_UNCEI</name>
<dbReference type="SMART" id="SM01323">
    <property type="entry name" value="YajC"/>
    <property type="match status" value="1"/>
</dbReference>
<comment type="subcellular location">
    <subcellularLocation>
        <location evidence="1">Cell membrane</location>
        <topology evidence="1">Single-pass membrane protein</topology>
    </subcellularLocation>
</comment>
<evidence type="ECO:0000256" key="9">
    <source>
        <dbReference type="ARBA" id="ARBA00023136"/>
    </source>
</evidence>
<proteinExistence type="inferred from homology"/>
<keyword evidence="5 10" id="KW-0812">Transmembrane</keyword>
<feature type="transmembrane region" description="Helical" evidence="10">
    <location>
        <begin position="20"/>
        <end position="37"/>
    </location>
</feature>
<evidence type="ECO:0000256" key="3">
    <source>
        <dbReference type="ARBA" id="ARBA00022448"/>
    </source>
</evidence>
<protein>
    <submittedName>
        <fullName evidence="11">Preprotein translocase subunit YajC</fullName>
    </submittedName>
</protein>
<evidence type="ECO:0000313" key="11">
    <source>
        <dbReference type="EMBL" id="MBM3316252.1"/>
    </source>
</evidence>